<evidence type="ECO:0000256" key="4">
    <source>
        <dbReference type="ARBA" id="ARBA00022656"/>
    </source>
</evidence>
<keyword evidence="7" id="KW-0732">Signal</keyword>
<comment type="subcellular location">
    <subcellularLocation>
        <location evidence="1">Secreted</location>
    </subcellularLocation>
</comment>
<feature type="signal peptide" evidence="7">
    <location>
        <begin position="1"/>
        <end position="26"/>
    </location>
</feature>
<keyword evidence="6" id="KW-1015">Disulfide bond</keyword>
<evidence type="ECO:0000313" key="8">
    <source>
        <dbReference type="Proteomes" id="UP000694864"/>
    </source>
</evidence>
<dbReference type="PROSITE" id="PS00271">
    <property type="entry name" value="THIONIN"/>
    <property type="match status" value="1"/>
</dbReference>
<evidence type="ECO:0000256" key="5">
    <source>
        <dbReference type="ARBA" id="ARBA00022821"/>
    </source>
</evidence>
<feature type="chain" id="PRO_5045983328" evidence="7">
    <location>
        <begin position="27"/>
        <end position="139"/>
    </location>
</feature>
<keyword evidence="5" id="KW-0611">Plant defense</keyword>
<proteinExistence type="inferred from homology"/>
<keyword evidence="8" id="KW-1185">Reference proteome</keyword>
<name>A0ABM0TGC0_CAMSA</name>
<organism evidence="8 9">
    <name type="scientific">Camelina sativa</name>
    <name type="common">False flax</name>
    <name type="synonym">Myagrum sativum</name>
    <dbReference type="NCBI Taxonomy" id="90675"/>
    <lineage>
        <taxon>Eukaryota</taxon>
        <taxon>Viridiplantae</taxon>
        <taxon>Streptophyta</taxon>
        <taxon>Embryophyta</taxon>
        <taxon>Tracheophyta</taxon>
        <taxon>Spermatophyta</taxon>
        <taxon>Magnoliopsida</taxon>
        <taxon>eudicotyledons</taxon>
        <taxon>Gunneridae</taxon>
        <taxon>Pentapetalae</taxon>
        <taxon>rosids</taxon>
        <taxon>malvids</taxon>
        <taxon>Brassicales</taxon>
        <taxon>Brassicaceae</taxon>
        <taxon>Camelineae</taxon>
        <taxon>Camelina</taxon>
    </lineage>
</organism>
<dbReference type="Pfam" id="PF00321">
    <property type="entry name" value="Thionin"/>
    <property type="match status" value="1"/>
</dbReference>
<dbReference type="GeneID" id="104711033"/>
<dbReference type="PANTHER" id="PTHR33920">
    <property type="entry name" value="THIONIN-2.1-RELATED"/>
    <property type="match status" value="1"/>
</dbReference>
<dbReference type="PANTHER" id="PTHR33920:SF2">
    <property type="entry name" value="THIONIN-2.1-RELATED"/>
    <property type="match status" value="1"/>
</dbReference>
<keyword evidence="4" id="KW-0800">Toxin</keyword>
<dbReference type="InterPro" id="IPR001010">
    <property type="entry name" value="Thionin"/>
</dbReference>
<keyword evidence="3" id="KW-0964">Secreted</keyword>
<reference evidence="8" key="1">
    <citation type="journal article" date="2014" name="Nat. Commun.">
        <title>The emerging biofuel crop Camelina sativa retains a highly undifferentiated hexaploid genome structure.</title>
        <authorList>
            <person name="Kagale S."/>
            <person name="Koh C."/>
            <person name="Nixon J."/>
            <person name="Bollina V."/>
            <person name="Clarke W.E."/>
            <person name="Tuteja R."/>
            <person name="Spillane C."/>
            <person name="Robinson S.J."/>
            <person name="Links M.G."/>
            <person name="Clarke C."/>
            <person name="Higgins E.E."/>
            <person name="Huebert T."/>
            <person name="Sharpe A.G."/>
            <person name="Parkin I.A."/>
        </authorList>
    </citation>
    <scope>NUCLEOTIDE SEQUENCE [LARGE SCALE GENOMIC DNA]</scope>
    <source>
        <strain evidence="8">cv. DH55</strain>
    </source>
</reference>
<sequence length="139" mass="14837">MEGKFAAMLMTVLMMSLLMVQIQVEAKICCPSQNARTAYTICDYTPKIPQFACLLSTGCKKVNDDGRCPSGSIYSRLENSGDAVNEYCKLGCASSVCSAMTTLRNSDGTEIVAGAVENCTKACSIFCTKGFVKPALETA</sequence>
<dbReference type="InterPro" id="IPR036391">
    <property type="entry name" value="Thionin-like_sf"/>
</dbReference>
<evidence type="ECO:0000256" key="2">
    <source>
        <dbReference type="ARBA" id="ARBA00009872"/>
    </source>
</evidence>
<dbReference type="SUPFAM" id="SSF57429">
    <property type="entry name" value="Crambin-like"/>
    <property type="match status" value="1"/>
</dbReference>
<evidence type="ECO:0000256" key="1">
    <source>
        <dbReference type="ARBA" id="ARBA00004613"/>
    </source>
</evidence>
<accession>A0ABM0TGC0</accession>
<dbReference type="RefSeq" id="XP_010426003.1">
    <property type="nucleotide sequence ID" value="XM_010427701.2"/>
</dbReference>
<protein>
    <submittedName>
        <fullName evidence="9">Thionin-2.2-like</fullName>
    </submittedName>
</protein>
<evidence type="ECO:0000313" key="9">
    <source>
        <dbReference type="RefSeq" id="XP_010426003.1"/>
    </source>
</evidence>
<gene>
    <name evidence="9" type="primary">LOC104711033</name>
</gene>
<evidence type="ECO:0000256" key="3">
    <source>
        <dbReference type="ARBA" id="ARBA00022525"/>
    </source>
</evidence>
<evidence type="ECO:0000256" key="7">
    <source>
        <dbReference type="SAM" id="SignalP"/>
    </source>
</evidence>
<evidence type="ECO:0000256" key="6">
    <source>
        <dbReference type="ARBA" id="ARBA00023157"/>
    </source>
</evidence>
<comment type="similarity">
    <text evidence="2">Belongs to the plant thionin (TC 1.C.44) family.</text>
</comment>
<reference evidence="9" key="2">
    <citation type="submission" date="2025-08" db="UniProtKB">
        <authorList>
            <consortium name="RefSeq"/>
        </authorList>
    </citation>
    <scope>IDENTIFICATION</scope>
    <source>
        <tissue evidence="9">Leaf</tissue>
    </source>
</reference>
<dbReference type="Gene3D" id="3.30.1350.10">
    <property type="entry name" value="Thionin-like"/>
    <property type="match status" value="1"/>
</dbReference>
<dbReference type="Proteomes" id="UP000694864">
    <property type="component" value="Chromosome 9"/>
</dbReference>